<gene>
    <name evidence="3" type="ORF">KIW84_015603</name>
</gene>
<dbReference type="SMART" id="SM00198">
    <property type="entry name" value="SCP"/>
    <property type="match status" value="1"/>
</dbReference>
<organism evidence="3 4">
    <name type="scientific">Pisum sativum</name>
    <name type="common">Garden pea</name>
    <name type="synonym">Lathyrus oleraceus</name>
    <dbReference type="NCBI Taxonomy" id="3888"/>
    <lineage>
        <taxon>Eukaryota</taxon>
        <taxon>Viridiplantae</taxon>
        <taxon>Streptophyta</taxon>
        <taxon>Embryophyta</taxon>
        <taxon>Tracheophyta</taxon>
        <taxon>Spermatophyta</taxon>
        <taxon>Magnoliopsida</taxon>
        <taxon>eudicotyledons</taxon>
        <taxon>Gunneridae</taxon>
        <taxon>Pentapetalae</taxon>
        <taxon>rosids</taxon>
        <taxon>fabids</taxon>
        <taxon>Fabales</taxon>
        <taxon>Fabaceae</taxon>
        <taxon>Papilionoideae</taxon>
        <taxon>50 kb inversion clade</taxon>
        <taxon>NPAAA clade</taxon>
        <taxon>Hologalegina</taxon>
        <taxon>IRL clade</taxon>
        <taxon>Fabeae</taxon>
        <taxon>Lathyrus</taxon>
    </lineage>
</organism>
<name>A0A9D5BQS0_PEA</name>
<dbReference type="InterPro" id="IPR035940">
    <property type="entry name" value="CAP_sf"/>
</dbReference>
<keyword evidence="4" id="KW-1185">Reference proteome</keyword>
<feature type="domain" description="SCP" evidence="2">
    <location>
        <begin position="26"/>
        <end position="212"/>
    </location>
</feature>
<dbReference type="PANTHER" id="PTHR10334">
    <property type="entry name" value="CYSTEINE-RICH SECRETORY PROTEIN-RELATED"/>
    <property type="match status" value="1"/>
</dbReference>
<reference evidence="3 4" key="1">
    <citation type="journal article" date="2022" name="Nat. Genet.">
        <title>Improved pea reference genome and pan-genome highlight genomic features and evolutionary characteristics.</title>
        <authorList>
            <person name="Yang T."/>
            <person name="Liu R."/>
            <person name="Luo Y."/>
            <person name="Hu S."/>
            <person name="Wang D."/>
            <person name="Wang C."/>
            <person name="Pandey M.K."/>
            <person name="Ge S."/>
            <person name="Xu Q."/>
            <person name="Li N."/>
            <person name="Li G."/>
            <person name="Huang Y."/>
            <person name="Saxena R.K."/>
            <person name="Ji Y."/>
            <person name="Li M."/>
            <person name="Yan X."/>
            <person name="He Y."/>
            <person name="Liu Y."/>
            <person name="Wang X."/>
            <person name="Xiang C."/>
            <person name="Varshney R.K."/>
            <person name="Ding H."/>
            <person name="Gao S."/>
            <person name="Zong X."/>
        </authorList>
    </citation>
    <scope>NUCLEOTIDE SEQUENCE [LARGE SCALE GENOMIC DNA]</scope>
    <source>
        <strain evidence="3 4">cv. Zhongwan 6</strain>
    </source>
</reference>
<dbReference type="PROSITE" id="PS01010">
    <property type="entry name" value="CRISP_2"/>
    <property type="match status" value="1"/>
</dbReference>
<evidence type="ECO:0000259" key="2">
    <source>
        <dbReference type="SMART" id="SM00198"/>
    </source>
</evidence>
<dbReference type="Gramene" id="Psat01G0560300-T1">
    <property type="protein sequence ID" value="KAI5448237.1"/>
    <property type="gene ID" value="KIW84_015603"/>
</dbReference>
<keyword evidence="1" id="KW-0732">Signal</keyword>
<dbReference type="EMBL" id="JAMSHJ010000001">
    <property type="protein sequence ID" value="KAI5448237.1"/>
    <property type="molecule type" value="Genomic_DNA"/>
</dbReference>
<dbReference type="Pfam" id="PF00188">
    <property type="entry name" value="CAP"/>
    <property type="match status" value="1"/>
</dbReference>
<feature type="chain" id="PRO_5039030712" description="SCP domain-containing protein" evidence="1">
    <location>
        <begin position="19"/>
        <end position="216"/>
    </location>
</feature>
<dbReference type="SUPFAM" id="SSF55797">
    <property type="entry name" value="PR-1-like"/>
    <property type="match status" value="2"/>
</dbReference>
<proteinExistence type="predicted"/>
<dbReference type="InterPro" id="IPR001283">
    <property type="entry name" value="CRISP-related"/>
</dbReference>
<dbReference type="Proteomes" id="UP001058974">
    <property type="component" value="Chromosome 1"/>
</dbReference>
<comment type="caution">
    <text evidence="3">The sequence shown here is derived from an EMBL/GenBank/DDBJ whole genome shotgun (WGS) entry which is preliminary data.</text>
</comment>
<dbReference type="PRINTS" id="PR00837">
    <property type="entry name" value="V5TPXLIKE"/>
</dbReference>
<dbReference type="Gene3D" id="3.40.33.10">
    <property type="entry name" value="CAP"/>
    <property type="match status" value="2"/>
</dbReference>
<dbReference type="InterPro" id="IPR018244">
    <property type="entry name" value="Allrgn_V5/Tpx1_CS"/>
</dbReference>
<dbReference type="AlphaFoldDB" id="A0A9D5BQS0"/>
<accession>A0A9D5BQS0</accession>
<dbReference type="GO" id="GO:0005576">
    <property type="term" value="C:extracellular region"/>
    <property type="evidence" value="ECO:0007669"/>
    <property type="project" value="InterPro"/>
</dbReference>
<sequence length="216" mass="23343">MGSFSVLCILSLISIVSCSNITSAQDSPADYLKPHNTARLAIEGFNIPNLVWDNKISAFAQNYDNQRKDCKVIPSGGNGGYYGENLAISNSYINGAKNNITSAQDSPADYLKPHNAARSAIEVIPSGGNGGHYGENLAISNGYISGAEAVKLWVDEQPHFDHYNNKCIDGECLHYTQVIWNDSLRVGCGKVKCDNGGTFITCNYYPPGNIPGQDPF</sequence>
<evidence type="ECO:0000313" key="3">
    <source>
        <dbReference type="EMBL" id="KAI5448237.1"/>
    </source>
</evidence>
<feature type="signal peptide" evidence="1">
    <location>
        <begin position="1"/>
        <end position="18"/>
    </location>
</feature>
<evidence type="ECO:0000256" key="1">
    <source>
        <dbReference type="SAM" id="SignalP"/>
    </source>
</evidence>
<protein>
    <recommendedName>
        <fullName evidence="2">SCP domain-containing protein</fullName>
    </recommendedName>
</protein>
<dbReference type="InterPro" id="IPR014044">
    <property type="entry name" value="CAP_dom"/>
</dbReference>
<evidence type="ECO:0000313" key="4">
    <source>
        <dbReference type="Proteomes" id="UP001058974"/>
    </source>
</evidence>